<dbReference type="GO" id="GO:0016787">
    <property type="term" value="F:hydrolase activity"/>
    <property type="evidence" value="ECO:0007669"/>
    <property type="project" value="UniProtKB-KW"/>
</dbReference>
<evidence type="ECO:0000259" key="4">
    <source>
        <dbReference type="PROSITE" id="PS51462"/>
    </source>
</evidence>
<protein>
    <submittedName>
        <fullName evidence="5">DNA mismatch repair protein MutT</fullName>
    </submittedName>
</protein>
<accession>A0A263BW36</accession>
<dbReference type="PROSITE" id="PS00893">
    <property type="entry name" value="NUDIX_BOX"/>
    <property type="match status" value="1"/>
</dbReference>
<evidence type="ECO:0000313" key="5">
    <source>
        <dbReference type="EMBL" id="OZM57537.1"/>
    </source>
</evidence>
<dbReference type="InterPro" id="IPR020084">
    <property type="entry name" value="NUDIX_hydrolase_CS"/>
</dbReference>
<evidence type="ECO:0000256" key="1">
    <source>
        <dbReference type="ARBA" id="ARBA00005582"/>
    </source>
</evidence>
<reference evidence="5 6" key="2">
    <citation type="submission" date="2017-09" db="EMBL/GenBank/DDBJ databases">
        <title>Bacillus patelloidae sp. nov., isolated from the intestinal tract of a marine limpet.</title>
        <authorList>
            <person name="Liu R."/>
            <person name="Dong C."/>
            <person name="Shao Z."/>
        </authorList>
    </citation>
    <scope>NUCLEOTIDE SEQUENCE [LARGE SCALE GENOMIC DNA]</scope>
    <source>
        <strain evidence="5 6">SA5d-4</strain>
    </source>
</reference>
<name>A0A263BW36_9BACI</name>
<dbReference type="PANTHER" id="PTHR43736:SF1">
    <property type="entry name" value="DIHYDRONEOPTERIN TRIPHOSPHATE DIPHOSPHATASE"/>
    <property type="match status" value="1"/>
</dbReference>
<dbReference type="PRINTS" id="PR00502">
    <property type="entry name" value="NUDIXFAMILY"/>
</dbReference>
<reference evidence="6" key="1">
    <citation type="submission" date="2017-08" db="EMBL/GenBank/DDBJ databases">
        <authorList>
            <person name="Huang Z."/>
        </authorList>
    </citation>
    <scope>NUCLEOTIDE SEQUENCE [LARGE SCALE GENOMIC DNA]</scope>
    <source>
        <strain evidence="6">SA5d-4</strain>
    </source>
</reference>
<dbReference type="SUPFAM" id="SSF55811">
    <property type="entry name" value="Nudix"/>
    <property type="match status" value="1"/>
</dbReference>
<comment type="caution">
    <text evidence="5">The sequence shown here is derived from an EMBL/GenBank/DDBJ whole genome shotgun (WGS) entry which is preliminary data.</text>
</comment>
<sequence length="140" mass="15742">MIMENKIVLALKGVIIHKGKVLIVKRSTNAHVGGGTWECVGGKLEFGEGLEEALIREAEEEIGVKITVGRLLYATTFHTSENRQVVIMTYLCECKSNRVSLSNEHSDYCWATKEELKQLLPDNIISDFETNGIFQMKELI</sequence>
<dbReference type="Proteomes" id="UP000217083">
    <property type="component" value="Unassembled WGS sequence"/>
</dbReference>
<gene>
    <name evidence="5" type="ORF">CIB95_03975</name>
</gene>
<dbReference type="Gene3D" id="3.90.79.10">
    <property type="entry name" value="Nucleoside Triphosphate Pyrophosphohydrolase"/>
    <property type="match status" value="1"/>
</dbReference>
<proteinExistence type="inferred from homology"/>
<dbReference type="PANTHER" id="PTHR43736">
    <property type="entry name" value="ADP-RIBOSE PYROPHOSPHATASE"/>
    <property type="match status" value="1"/>
</dbReference>
<evidence type="ECO:0000256" key="2">
    <source>
        <dbReference type="ARBA" id="ARBA00022801"/>
    </source>
</evidence>
<evidence type="ECO:0000313" key="6">
    <source>
        <dbReference type="Proteomes" id="UP000217083"/>
    </source>
</evidence>
<dbReference type="InterPro" id="IPR000086">
    <property type="entry name" value="NUDIX_hydrolase_dom"/>
</dbReference>
<organism evidence="5 6">
    <name type="scientific">Lottiidibacillus patelloidae</name>
    <dbReference type="NCBI Taxonomy" id="2670334"/>
    <lineage>
        <taxon>Bacteria</taxon>
        <taxon>Bacillati</taxon>
        <taxon>Bacillota</taxon>
        <taxon>Bacilli</taxon>
        <taxon>Bacillales</taxon>
        <taxon>Bacillaceae</taxon>
        <taxon>Lottiidibacillus</taxon>
    </lineage>
</organism>
<dbReference type="InterPro" id="IPR015797">
    <property type="entry name" value="NUDIX_hydrolase-like_dom_sf"/>
</dbReference>
<keyword evidence="6" id="KW-1185">Reference proteome</keyword>
<keyword evidence="2 3" id="KW-0378">Hydrolase</keyword>
<dbReference type="PROSITE" id="PS51462">
    <property type="entry name" value="NUDIX"/>
    <property type="match status" value="1"/>
</dbReference>
<evidence type="ECO:0000256" key="3">
    <source>
        <dbReference type="RuleBase" id="RU003476"/>
    </source>
</evidence>
<dbReference type="EMBL" id="NPIA01000002">
    <property type="protein sequence ID" value="OZM57537.1"/>
    <property type="molecule type" value="Genomic_DNA"/>
</dbReference>
<dbReference type="CDD" id="cd04699">
    <property type="entry name" value="NUDIX_MutT_Nudt1"/>
    <property type="match status" value="1"/>
</dbReference>
<comment type="similarity">
    <text evidence="1 3">Belongs to the Nudix hydrolase family.</text>
</comment>
<dbReference type="InterPro" id="IPR020476">
    <property type="entry name" value="Nudix_hydrolase"/>
</dbReference>
<feature type="domain" description="Nudix hydrolase" evidence="4">
    <location>
        <begin position="6"/>
        <end position="133"/>
    </location>
</feature>
<dbReference type="AlphaFoldDB" id="A0A263BW36"/>
<dbReference type="Pfam" id="PF00293">
    <property type="entry name" value="NUDIX"/>
    <property type="match status" value="1"/>
</dbReference>